<keyword evidence="1" id="KW-1277">Toxin-antitoxin system</keyword>
<dbReference type="AlphaFoldDB" id="A0A0G0W4E7"/>
<name>A0A0G0W4E7_9BACT</name>
<dbReference type="Gene3D" id="3.30.2310.20">
    <property type="entry name" value="RelE-like"/>
    <property type="match status" value="1"/>
</dbReference>
<dbReference type="EMBL" id="LBZL01000013">
    <property type="protein sequence ID" value="KKR70127.1"/>
    <property type="molecule type" value="Genomic_DNA"/>
</dbReference>
<dbReference type="InterPro" id="IPR004386">
    <property type="entry name" value="Toxin_YafQ-like"/>
</dbReference>
<comment type="caution">
    <text evidence="2">The sequence shown here is derived from an EMBL/GenBank/DDBJ whole genome shotgun (WGS) entry which is preliminary data.</text>
</comment>
<dbReference type="Pfam" id="PF15738">
    <property type="entry name" value="YafQ_toxin"/>
    <property type="match status" value="1"/>
</dbReference>
<accession>A0A0G0W4E7</accession>
<proteinExistence type="predicted"/>
<evidence type="ECO:0000313" key="2">
    <source>
        <dbReference type="EMBL" id="KKR70127.1"/>
    </source>
</evidence>
<evidence type="ECO:0008006" key="4">
    <source>
        <dbReference type="Google" id="ProtNLM"/>
    </source>
</evidence>
<dbReference type="Proteomes" id="UP000034452">
    <property type="component" value="Unassembled WGS sequence"/>
</dbReference>
<evidence type="ECO:0000313" key="3">
    <source>
        <dbReference type="Proteomes" id="UP000034452"/>
    </source>
</evidence>
<sequence>MKIFFHRKFTRQFKKLPKKTQEQFYQRLTIFEIDPFNPLLNNHCIHHPYEGCQSINISGDMRALYEIINDTAIFIRIGTHSELYK</sequence>
<reference evidence="2 3" key="1">
    <citation type="journal article" date="2015" name="Nature">
        <title>rRNA introns, odd ribosomes, and small enigmatic genomes across a large radiation of phyla.</title>
        <authorList>
            <person name="Brown C.T."/>
            <person name="Hug L.A."/>
            <person name="Thomas B.C."/>
            <person name="Sharon I."/>
            <person name="Castelle C.J."/>
            <person name="Singh A."/>
            <person name="Wilkins M.J."/>
            <person name="Williams K.H."/>
            <person name="Banfield J.F."/>
        </authorList>
    </citation>
    <scope>NUCLEOTIDE SEQUENCE [LARGE SCALE GENOMIC DNA]</scope>
</reference>
<dbReference type="InterPro" id="IPR007712">
    <property type="entry name" value="RelE/ParE_toxin"/>
</dbReference>
<dbReference type="SUPFAM" id="SSF143011">
    <property type="entry name" value="RelE-like"/>
    <property type="match status" value="1"/>
</dbReference>
<organism evidence="2 3">
    <name type="scientific">Candidatus Nomurabacteria bacterium GW2011_GWB1_40_7</name>
    <dbReference type="NCBI Taxonomy" id="1618744"/>
    <lineage>
        <taxon>Bacteria</taxon>
        <taxon>Candidatus Nomuraibacteriota</taxon>
    </lineage>
</organism>
<protein>
    <recommendedName>
        <fullName evidence="4">Plasmid stabilization system</fullName>
    </recommendedName>
</protein>
<dbReference type="NCBIfam" id="TIGR02385">
    <property type="entry name" value="RelE_StbE"/>
    <property type="match status" value="1"/>
</dbReference>
<gene>
    <name evidence="2" type="ORF">UU13_C0013G0007</name>
</gene>
<dbReference type="InterPro" id="IPR035093">
    <property type="entry name" value="RelE/ParE_toxin_dom_sf"/>
</dbReference>
<evidence type="ECO:0000256" key="1">
    <source>
        <dbReference type="ARBA" id="ARBA00022649"/>
    </source>
</evidence>